<dbReference type="PANTHER" id="PTHR46825:SF9">
    <property type="entry name" value="BETA-LACTAMASE-RELATED DOMAIN-CONTAINING PROTEIN"/>
    <property type="match status" value="1"/>
</dbReference>
<evidence type="ECO:0000256" key="1">
    <source>
        <dbReference type="SAM" id="SignalP"/>
    </source>
</evidence>
<evidence type="ECO:0000313" key="4">
    <source>
        <dbReference type="Proteomes" id="UP000036908"/>
    </source>
</evidence>
<evidence type="ECO:0000313" key="3">
    <source>
        <dbReference type="EMBL" id="KOF04403.1"/>
    </source>
</evidence>
<dbReference type="InterPro" id="IPR050491">
    <property type="entry name" value="AmpC-like"/>
</dbReference>
<reference evidence="4" key="1">
    <citation type="submission" date="2014-11" db="EMBL/GenBank/DDBJ databases">
        <title>Genome sequencing of Roseivirga sp. D-25.</title>
        <authorList>
            <person name="Selvaratnam C."/>
            <person name="Thevarajoo S."/>
            <person name="Goh K.M."/>
            <person name="Eee R."/>
            <person name="Chan K.-G."/>
            <person name="Chong C.S."/>
        </authorList>
    </citation>
    <scope>NUCLEOTIDE SEQUENCE [LARGE SCALE GENOMIC DNA]</scope>
    <source>
        <strain evidence="4">D-25</strain>
    </source>
</reference>
<feature type="chain" id="PRO_5005580370" description="Beta-lactamase-related domain-containing protein" evidence="1">
    <location>
        <begin position="19"/>
        <end position="446"/>
    </location>
</feature>
<dbReference type="OrthoDB" id="9793489at2"/>
<organism evidence="3 4">
    <name type="scientific">Roseivirga seohaensis subsp. aquiponti</name>
    <dbReference type="NCBI Taxonomy" id="1566026"/>
    <lineage>
        <taxon>Bacteria</taxon>
        <taxon>Pseudomonadati</taxon>
        <taxon>Bacteroidota</taxon>
        <taxon>Cytophagia</taxon>
        <taxon>Cytophagales</taxon>
        <taxon>Roseivirgaceae</taxon>
        <taxon>Roseivirga</taxon>
    </lineage>
</organism>
<dbReference type="SUPFAM" id="SSF56601">
    <property type="entry name" value="beta-lactamase/transpeptidase-like"/>
    <property type="match status" value="1"/>
</dbReference>
<feature type="domain" description="Beta-lactamase-related" evidence="2">
    <location>
        <begin position="34"/>
        <end position="327"/>
    </location>
</feature>
<keyword evidence="4" id="KW-1185">Reference proteome</keyword>
<keyword evidence="1" id="KW-0732">Signal</keyword>
<proteinExistence type="predicted"/>
<dbReference type="AlphaFoldDB" id="A0A0L8APJ5"/>
<sequence length="446" mass="49730">MKKLLFISLLFSSVILSAQEFDKQKLDTYINSLQANNKASLAVAISKSNNPVYENYAGFLSGKHERKINSNTKFRIGSITKTFTAVIIFQLIEEGKITLDTKVSQFFPEIKNADKITIAHLLSHQSGMYNFTDAPSFMSIMTQEKSKEELLEIIKSQPSDFEPGTQTSYSNSGYVLLGLIIEKLTGESYESHLNTRIIDKLGLKNTAYGDKIELEKNEANSMNFQNGKWTNFPLESNMSVPFSAGAIVSTPNDLNEFTYALFHNKLVSAKSLVKMKEIKNGLGHGLFSVPFYDKKAFGHNGKIDNFEASAYHFEVDDLSISVLTNGLTISFNDILVGVLSIYYNKEFTLPNFDQKSIELKAESLEKYSGLFSSEALPIQIVINAEGGKITAQATGQAAFPLTPFSNREFRFDQAAIVILFGGTENEVNYSTFTLKQGGQQFVFKKQ</sequence>
<accession>A0A0L8APJ5</accession>
<dbReference type="EMBL" id="JSVA01000002">
    <property type="protein sequence ID" value="KOF04403.1"/>
    <property type="molecule type" value="Genomic_DNA"/>
</dbReference>
<dbReference type="PATRIC" id="fig|1566026.4.peg.1612"/>
<dbReference type="InterPro" id="IPR001466">
    <property type="entry name" value="Beta-lactam-related"/>
</dbReference>
<dbReference type="Pfam" id="PF00144">
    <property type="entry name" value="Beta-lactamase"/>
    <property type="match status" value="1"/>
</dbReference>
<comment type="caution">
    <text evidence="3">The sequence shown here is derived from an EMBL/GenBank/DDBJ whole genome shotgun (WGS) entry which is preliminary data.</text>
</comment>
<dbReference type="RefSeq" id="WP_053221819.1">
    <property type="nucleotide sequence ID" value="NZ_JSVA01000002.1"/>
</dbReference>
<dbReference type="Gene3D" id="3.40.710.10">
    <property type="entry name" value="DD-peptidase/beta-lactamase superfamily"/>
    <property type="match status" value="1"/>
</dbReference>
<name>A0A0L8APJ5_9BACT</name>
<protein>
    <recommendedName>
        <fullName evidence="2">Beta-lactamase-related domain-containing protein</fullName>
    </recommendedName>
</protein>
<dbReference type="InterPro" id="IPR012338">
    <property type="entry name" value="Beta-lactam/transpept-like"/>
</dbReference>
<gene>
    <name evidence="3" type="ORF">OB69_00950</name>
</gene>
<dbReference type="Proteomes" id="UP000036908">
    <property type="component" value="Unassembled WGS sequence"/>
</dbReference>
<dbReference type="PANTHER" id="PTHR46825">
    <property type="entry name" value="D-ALANYL-D-ALANINE-CARBOXYPEPTIDASE/ENDOPEPTIDASE AMPH"/>
    <property type="match status" value="1"/>
</dbReference>
<evidence type="ECO:0000259" key="2">
    <source>
        <dbReference type="Pfam" id="PF00144"/>
    </source>
</evidence>
<feature type="signal peptide" evidence="1">
    <location>
        <begin position="1"/>
        <end position="18"/>
    </location>
</feature>